<feature type="region of interest" description="Disordered" evidence="1">
    <location>
        <begin position="106"/>
        <end position="125"/>
    </location>
</feature>
<proteinExistence type="predicted"/>
<name>A0ABT9BF73_9BACT</name>
<dbReference type="Proteomes" id="UP001176429">
    <property type="component" value="Unassembled WGS sequence"/>
</dbReference>
<dbReference type="RefSeq" id="WP_305007001.1">
    <property type="nucleotide sequence ID" value="NZ_JAUQSY010000008.1"/>
</dbReference>
<dbReference type="EMBL" id="JAUQSY010000008">
    <property type="protein sequence ID" value="MDO7875682.1"/>
    <property type="molecule type" value="Genomic_DNA"/>
</dbReference>
<reference evidence="2" key="1">
    <citation type="submission" date="2023-07" db="EMBL/GenBank/DDBJ databases">
        <authorList>
            <person name="Kim M.K."/>
        </authorList>
    </citation>
    <scope>NUCLEOTIDE SEQUENCE</scope>
    <source>
        <strain evidence="2">ASUV-10-1</strain>
    </source>
</reference>
<evidence type="ECO:0000313" key="2">
    <source>
        <dbReference type="EMBL" id="MDO7875682.1"/>
    </source>
</evidence>
<keyword evidence="3" id="KW-1185">Reference proteome</keyword>
<protein>
    <submittedName>
        <fullName evidence="2">Uncharacterized protein</fullName>
    </submittedName>
</protein>
<sequence length="205" mass="22569">MGRLLRTSYAEVAKDKIGPLALNCQTKLTGNTYYPAGKTYAEAIEAALADYTPAASIKNPIPEQTALLAQYRKVLDAALAAAAKYANGLYPDNEAALLSTGLELSKEREKHTTLPPPKKYSLHDGTEPDTLCAKVTRADYAVATEIRYTDDPSLPWYEWKSVTTTRPSVLLRGYKKKPEVFAMFRSVGGDTDDQEFSEVVSRVVQ</sequence>
<evidence type="ECO:0000313" key="3">
    <source>
        <dbReference type="Proteomes" id="UP001176429"/>
    </source>
</evidence>
<accession>A0ABT9BF73</accession>
<organism evidence="2 3">
    <name type="scientific">Hymenobacter aranciens</name>
    <dbReference type="NCBI Taxonomy" id="3063996"/>
    <lineage>
        <taxon>Bacteria</taxon>
        <taxon>Pseudomonadati</taxon>
        <taxon>Bacteroidota</taxon>
        <taxon>Cytophagia</taxon>
        <taxon>Cytophagales</taxon>
        <taxon>Hymenobacteraceae</taxon>
        <taxon>Hymenobacter</taxon>
    </lineage>
</organism>
<gene>
    <name evidence="2" type="ORF">Q5H93_13135</name>
</gene>
<comment type="caution">
    <text evidence="2">The sequence shown here is derived from an EMBL/GenBank/DDBJ whole genome shotgun (WGS) entry which is preliminary data.</text>
</comment>
<evidence type="ECO:0000256" key="1">
    <source>
        <dbReference type="SAM" id="MobiDB-lite"/>
    </source>
</evidence>